<evidence type="ECO:0000313" key="1">
    <source>
        <dbReference type="EMBL" id="EGG42615.1"/>
    </source>
</evidence>
<dbReference type="HOGENOM" id="CLU_161800_0_0_2"/>
<name>F3KJ45_9ARCH</name>
<accession>F3KJ45</accession>
<sequence length="127" mass="14629">MKEYAYGAEKGNIENVISWLNEQAHSDGLKLNIKSEDYVLSTQNFGEFELFSLSDDSLTVRKLISKAGKRFGIKMIEGGYKEKARIIRRRKSDYAKVLKGDKVIGHLELESARFGKLKWEVKAEERR</sequence>
<dbReference type="AlphaFoldDB" id="F3KJ45"/>
<dbReference type="EMBL" id="AEGP01000027">
    <property type="protein sequence ID" value="EGG42615.1"/>
    <property type="molecule type" value="Genomic_DNA"/>
</dbReference>
<reference evidence="1" key="1">
    <citation type="journal article" date="2011" name="PLoS ONE">
        <title>Genome of a low-salinity ammonia-oxidizing archaeon determined by single-cell and metagenomic analysis.</title>
        <authorList>
            <person name="Blainey P.C."/>
            <person name="Mosier A.C."/>
            <person name="Potanina A."/>
            <person name="Francis C.A."/>
            <person name="Quake S.R."/>
        </authorList>
    </citation>
    <scope>NUCLEOTIDE SEQUENCE [LARGE SCALE GENOMIC DNA]</scope>
    <source>
        <strain evidence="1">SFB1</strain>
    </source>
</reference>
<gene>
    <name evidence="1" type="ORF">Nlim_0500</name>
</gene>
<dbReference type="Proteomes" id="UP000004348">
    <property type="component" value="Chromosome"/>
</dbReference>
<protein>
    <submittedName>
        <fullName evidence="1">Uncharacterized protein</fullName>
    </submittedName>
</protein>
<proteinExistence type="predicted"/>
<organism evidence="1">
    <name type="scientific">Candidatus Nitrosarchaeum limnium SFB1</name>
    <dbReference type="NCBI Taxonomy" id="886738"/>
    <lineage>
        <taxon>Archaea</taxon>
        <taxon>Nitrososphaerota</taxon>
        <taxon>Nitrososphaeria</taxon>
        <taxon>Nitrosopumilales</taxon>
        <taxon>Nitrosopumilaceae</taxon>
        <taxon>Nitrosarchaeum</taxon>
    </lineage>
</organism>
<comment type="caution">
    <text evidence="1">The sequence shown here is derived from an EMBL/GenBank/DDBJ whole genome shotgun (WGS) entry which is preliminary data.</text>
</comment>